<name>A0A8H5VVN9_9HYPO</name>
<accession>A0A8H5VVN9</accession>
<dbReference type="RefSeq" id="XP_037207259.1">
    <property type="nucleotide sequence ID" value="XM_037352308.1"/>
</dbReference>
<sequence length="92" mass="10026">MPAPPQIATWFILFAGLGQVDGAWYTEDKDELIIADDTCINITFLAKDISISCDKLCFVTEARETRLIRSIVSRKAAQDSHRRAGAGLGLAG</sequence>
<dbReference type="GeneID" id="59304578"/>
<gene>
    <name evidence="2" type="ORF">FTJAE_5766</name>
</gene>
<keyword evidence="3" id="KW-1185">Reference proteome</keyword>
<proteinExistence type="predicted"/>
<evidence type="ECO:0000313" key="2">
    <source>
        <dbReference type="EMBL" id="KAF5637351.1"/>
    </source>
</evidence>
<protein>
    <submittedName>
        <fullName evidence="2">Uncharacterized protein</fullName>
    </submittedName>
</protein>
<keyword evidence="1" id="KW-0732">Signal</keyword>
<feature type="signal peptide" evidence="1">
    <location>
        <begin position="1"/>
        <end position="22"/>
    </location>
</feature>
<evidence type="ECO:0000256" key="1">
    <source>
        <dbReference type="SAM" id="SignalP"/>
    </source>
</evidence>
<dbReference type="EMBL" id="JAAQRI010000109">
    <property type="protein sequence ID" value="KAF5637351.1"/>
    <property type="molecule type" value="Genomic_DNA"/>
</dbReference>
<evidence type="ECO:0000313" key="3">
    <source>
        <dbReference type="Proteomes" id="UP000530670"/>
    </source>
</evidence>
<reference evidence="2 3" key="1">
    <citation type="submission" date="2020-05" db="EMBL/GenBank/DDBJ databases">
        <title>Identification and distribution of gene clusters putatively required for synthesis of sphingolipid metabolism inhibitors in phylogenetically diverse species of the filamentous fungus Fusarium.</title>
        <authorList>
            <person name="Kim H.-S."/>
            <person name="Busman M."/>
            <person name="Brown D.W."/>
            <person name="Divon H."/>
            <person name="Uhlig S."/>
            <person name="Proctor R.H."/>
        </authorList>
    </citation>
    <scope>NUCLEOTIDE SEQUENCE [LARGE SCALE GENOMIC DNA]</scope>
    <source>
        <strain evidence="2 3">NRRL 66243</strain>
    </source>
</reference>
<organism evidence="2 3">
    <name type="scientific">Fusarium tjaetaba</name>
    <dbReference type="NCBI Taxonomy" id="1567544"/>
    <lineage>
        <taxon>Eukaryota</taxon>
        <taxon>Fungi</taxon>
        <taxon>Dikarya</taxon>
        <taxon>Ascomycota</taxon>
        <taxon>Pezizomycotina</taxon>
        <taxon>Sordariomycetes</taxon>
        <taxon>Hypocreomycetidae</taxon>
        <taxon>Hypocreales</taxon>
        <taxon>Nectriaceae</taxon>
        <taxon>Fusarium</taxon>
        <taxon>Fusarium fujikuroi species complex</taxon>
    </lineage>
</organism>
<feature type="chain" id="PRO_5034363976" evidence="1">
    <location>
        <begin position="23"/>
        <end position="92"/>
    </location>
</feature>
<dbReference type="Proteomes" id="UP000530670">
    <property type="component" value="Unassembled WGS sequence"/>
</dbReference>
<comment type="caution">
    <text evidence="2">The sequence shown here is derived from an EMBL/GenBank/DDBJ whole genome shotgun (WGS) entry which is preliminary data.</text>
</comment>
<dbReference type="AlphaFoldDB" id="A0A8H5VVN9"/>